<accession>A0A445BK96</accession>
<name>A0A445BK96_ARAHY</name>
<comment type="caution">
    <text evidence="4">The sequence shown here is derived from an EMBL/GenBank/DDBJ whole genome shotgun (WGS) entry which is preliminary data.</text>
</comment>
<organism evidence="4 5">
    <name type="scientific">Arachis hypogaea</name>
    <name type="common">Peanut</name>
    <dbReference type="NCBI Taxonomy" id="3818"/>
    <lineage>
        <taxon>Eukaryota</taxon>
        <taxon>Viridiplantae</taxon>
        <taxon>Streptophyta</taxon>
        <taxon>Embryophyta</taxon>
        <taxon>Tracheophyta</taxon>
        <taxon>Spermatophyta</taxon>
        <taxon>Magnoliopsida</taxon>
        <taxon>eudicotyledons</taxon>
        <taxon>Gunneridae</taxon>
        <taxon>Pentapetalae</taxon>
        <taxon>rosids</taxon>
        <taxon>fabids</taxon>
        <taxon>Fabales</taxon>
        <taxon>Fabaceae</taxon>
        <taxon>Papilionoideae</taxon>
        <taxon>50 kb inversion clade</taxon>
        <taxon>dalbergioids sensu lato</taxon>
        <taxon>Dalbergieae</taxon>
        <taxon>Pterocarpus clade</taxon>
        <taxon>Arachis</taxon>
    </lineage>
</organism>
<reference evidence="4 5" key="1">
    <citation type="submission" date="2019-01" db="EMBL/GenBank/DDBJ databases">
        <title>Sequencing of cultivated peanut Arachis hypogaea provides insights into genome evolution and oil improvement.</title>
        <authorList>
            <person name="Chen X."/>
        </authorList>
    </citation>
    <scope>NUCLEOTIDE SEQUENCE [LARGE SCALE GENOMIC DNA]</scope>
    <source>
        <strain evidence="5">cv. Fuhuasheng</strain>
        <tissue evidence="4">Leaves</tissue>
    </source>
</reference>
<keyword evidence="5" id="KW-1185">Reference proteome</keyword>
<evidence type="ECO:0000313" key="5">
    <source>
        <dbReference type="Proteomes" id="UP000289738"/>
    </source>
</evidence>
<keyword evidence="3" id="KW-0472">Membrane</keyword>
<dbReference type="EMBL" id="SDMP01000009">
    <property type="protein sequence ID" value="RYR39092.1"/>
    <property type="molecule type" value="Genomic_DNA"/>
</dbReference>
<protein>
    <submittedName>
        <fullName evidence="4">Uncharacterized protein</fullName>
    </submittedName>
</protein>
<sequence>MTNLHGFWRGNVPALLMVMRYTAIQFRVLHKLKTLASGSSKSEDHSSLSPYLSYVNGGISWICSYNKGEPKI</sequence>
<dbReference type="GO" id="GO:0016020">
    <property type="term" value="C:membrane"/>
    <property type="evidence" value="ECO:0007669"/>
    <property type="project" value="UniProtKB-SubCell"/>
</dbReference>
<dbReference type="SUPFAM" id="SSF103506">
    <property type="entry name" value="Mitochondrial carrier"/>
    <property type="match status" value="1"/>
</dbReference>
<dbReference type="InterPro" id="IPR023395">
    <property type="entry name" value="MCP_dom_sf"/>
</dbReference>
<evidence type="ECO:0000256" key="1">
    <source>
        <dbReference type="ARBA" id="ARBA00004370"/>
    </source>
</evidence>
<gene>
    <name evidence="4" type="ORF">Ahy_A09g044518</name>
</gene>
<comment type="subcellular location">
    <subcellularLocation>
        <location evidence="1">Membrane</location>
    </subcellularLocation>
</comment>
<keyword evidence="2" id="KW-0812">Transmembrane</keyword>
<dbReference type="Proteomes" id="UP000289738">
    <property type="component" value="Chromosome A09"/>
</dbReference>
<proteinExistence type="predicted"/>
<evidence type="ECO:0000313" key="4">
    <source>
        <dbReference type="EMBL" id="RYR39092.1"/>
    </source>
</evidence>
<dbReference type="Gene3D" id="1.50.40.10">
    <property type="entry name" value="Mitochondrial carrier domain"/>
    <property type="match status" value="1"/>
</dbReference>
<evidence type="ECO:0000256" key="3">
    <source>
        <dbReference type="ARBA" id="ARBA00023136"/>
    </source>
</evidence>
<evidence type="ECO:0000256" key="2">
    <source>
        <dbReference type="ARBA" id="ARBA00022692"/>
    </source>
</evidence>
<dbReference type="AlphaFoldDB" id="A0A445BK96"/>